<dbReference type="AlphaFoldDB" id="A0A3E3K5B8"/>
<feature type="transmembrane region" description="Helical" evidence="1">
    <location>
        <begin position="95"/>
        <end position="122"/>
    </location>
</feature>
<feature type="transmembrane region" description="Helical" evidence="1">
    <location>
        <begin position="187"/>
        <end position="208"/>
    </location>
</feature>
<sequence length="252" mass="28209">MGNLIKYEWRKQRMTRILILACLLAFVVLFVAGAVLRNDTLVAISILIMTFAGMFGILYVGIENIVILNRDLKTKQSYMLWMVPHSTYEILASKIIAGILQMAFVFMAFFIAGAATLTITAASDGSLGEFLRAVREFFERGVNIQVDWGLVFGMCLLCLIAWMNVMVVGFLAVILTRTVLLNTKFGGVIAVILFFVINFVIDRIYIILGQLFDLAPISGWGGIGLFDYVFYIVMTVLVYLLVGWIADRKLSI</sequence>
<evidence type="ECO:0000313" key="2">
    <source>
        <dbReference type="EMBL" id="RGE89859.1"/>
    </source>
</evidence>
<evidence type="ECO:0000313" key="3">
    <source>
        <dbReference type="Proteomes" id="UP000261080"/>
    </source>
</evidence>
<keyword evidence="1" id="KW-0812">Transmembrane</keyword>
<gene>
    <name evidence="2" type="ORF">DW016_00865</name>
</gene>
<evidence type="ECO:0000256" key="1">
    <source>
        <dbReference type="SAM" id="Phobius"/>
    </source>
</evidence>
<dbReference type="EMBL" id="QVLX01000001">
    <property type="protein sequence ID" value="RGE89859.1"/>
    <property type="molecule type" value="Genomic_DNA"/>
</dbReference>
<organism evidence="2 3">
    <name type="scientific">Sellimonas intestinalis</name>
    <dbReference type="NCBI Taxonomy" id="1653434"/>
    <lineage>
        <taxon>Bacteria</taxon>
        <taxon>Bacillati</taxon>
        <taxon>Bacillota</taxon>
        <taxon>Clostridia</taxon>
        <taxon>Lachnospirales</taxon>
        <taxon>Lachnospiraceae</taxon>
        <taxon>Sellimonas</taxon>
    </lineage>
</organism>
<name>A0A3E3K5B8_9FIRM</name>
<feature type="transmembrane region" description="Helical" evidence="1">
    <location>
        <begin position="42"/>
        <end position="62"/>
    </location>
</feature>
<accession>A0A3E3K5B8</accession>
<keyword evidence="3" id="KW-1185">Reference proteome</keyword>
<dbReference type="GeneID" id="97192909"/>
<reference evidence="2 3" key="1">
    <citation type="submission" date="2018-08" db="EMBL/GenBank/DDBJ databases">
        <title>A genome reference for cultivated species of the human gut microbiota.</title>
        <authorList>
            <person name="Zou Y."/>
            <person name="Xue W."/>
            <person name="Luo G."/>
        </authorList>
    </citation>
    <scope>NUCLEOTIDE SEQUENCE [LARGE SCALE GENOMIC DNA]</scope>
    <source>
        <strain evidence="2 3">AF37-2AT</strain>
    </source>
</reference>
<feature type="transmembrane region" description="Helical" evidence="1">
    <location>
        <begin position="17"/>
        <end position="36"/>
    </location>
</feature>
<comment type="caution">
    <text evidence="2">The sequence shown here is derived from an EMBL/GenBank/DDBJ whole genome shotgun (WGS) entry which is preliminary data.</text>
</comment>
<dbReference type="RefSeq" id="WP_024732719.1">
    <property type="nucleotide sequence ID" value="NZ_CALBAT010000003.1"/>
</dbReference>
<dbReference type="OrthoDB" id="2042447at2"/>
<dbReference type="Proteomes" id="UP000261080">
    <property type="component" value="Unassembled WGS sequence"/>
</dbReference>
<keyword evidence="1" id="KW-0472">Membrane</keyword>
<feature type="transmembrane region" description="Helical" evidence="1">
    <location>
        <begin position="148"/>
        <end position="175"/>
    </location>
</feature>
<proteinExistence type="predicted"/>
<feature type="transmembrane region" description="Helical" evidence="1">
    <location>
        <begin position="228"/>
        <end position="246"/>
    </location>
</feature>
<keyword evidence="1" id="KW-1133">Transmembrane helix</keyword>
<protein>
    <submittedName>
        <fullName evidence="2">ABC transporter permease</fullName>
    </submittedName>
</protein>